<dbReference type="RefSeq" id="WP_132118643.1">
    <property type="nucleotide sequence ID" value="NZ_SMJU01000008.1"/>
</dbReference>
<gene>
    <name evidence="2" type="ORF">EZE20_13915</name>
</gene>
<dbReference type="GO" id="GO:0015097">
    <property type="term" value="F:mercury ion transmembrane transporter activity"/>
    <property type="evidence" value="ECO:0007669"/>
    <property type="project" value="InterPro"/>
</dbReference>
<comment type="caution">
    <text evidence="2">The sequence shown here is derived from an EMBL/GenBank/DDBJ whole genome shotgun (WGS) entry which is preliminary data.</text>
</comment>
<dbReference type="Pfam" id="PF03203">
    <property type="entry name" value="MerC"/>
    <property type="match status" value="1"/>
</dbReference>
<dbReference type="EMBL" id="SMJU01000008">
    <property type="protein sequence ID" value="TDB64036.1"/>
    <property type="molecule type" value="Genomic_DNA"/>
</dbReference>
<feature type="transmembrane region" description="Helical" evidence="1">
    <location>
        <begin position="20"/>
        <end position="39"/>
    </location>
</feature>
<accession>A0A4R4KBI2</accession>
<dbReference type="GO" id="GO:0016020">
    <property type="term" value="C:membrane"/>
    <property type="evidence" value="ECO:0007669"/>
    <property type="project" value="InterPro"/>
</dbReference>
<keyword evidence="1" id="KW-1133">Transmembrane helix</keyword>
<organism evidence="2 3">
    <name type="scientific">Arundinibacter roseus</name>
    <dbReference type="NCBI Taxonomy" id="2070510"/>
    <lineage>
        <taxon>Bacteria</taxon>
        <taxon>Pseudomonadati</taxon>
        <taxon>Bacteroidota</taxon>
        <taxon>Cytophagia</taxon>
        <taxon>Cytophagales</taxon>
        <taxon>Spirosomataceae</taxon>
        <taxon>Arundinibacter</taxon>
    </lineage>
</organism>
<keyword evidence="3" id="KW-1185">Reference proteome</keyword>
<evidence type="ECO:0000313" key="3">
    <source>
        <dbReference type="Proteomes" id="UP000295706"/>
    </source>
</evidence>
<name>A0A4R4KBI2_9BACT</name>
<feature type="transmembrane region" description="Helical" evidence="1">
    <location>
        <begin position="79"/>
        <end position="98"/>
    </location>
</feature>
<evidence type="ECO:0000256" key="1">
    <source>
        <dbReference type="SAM" id="Phobius"/>
    </source>
</evidence>
<proteinExistence type="predicted"/>
<dbReference type="AlphaFoldDB" id="A0A4R4KBI2"/>
<dbReference type="InterPro" id="IPR004891">
    <property type="entry name" value="Mercury-R_MerC"/>
</dbReference>
<dbReference type="Proteomes" id="UP000295706">
    <property type="component" value="Unassembled WGS sequence"/>
</dbReference>
<sequence>MKTNSTIHTKEHTHGKADYVGIAGSVMCLIHCLITPALAIGSSYSMDHQHAAGGISFDYFFILINGLAVYYASRDHQLPALRAFMWGAFALFSVSILLENKHVLFEILGYVGSFLLIGGHMYNLFYCRPWLFGKRTS</sequence>
<keyword evidence="1" id="KW-0812">Transmembrane</keyword>
<keyword evidence="1" id="KW-0472">Membrane</keyword>
<feature type="transmembrane region" description="Helical" evidence="1">
    <location>
        <begin position="51"/>
        <end position="72"/>
    </location>
</feature>
<dbReference type="OrthoDB" id="1274419at2"/>
<feature type="transmembrane region" description="Helical" evidence="1">
    <location>
        <begin position="104"/>
        <end position="125"/>
    </location>
</feature>
<reference evidence="2 3" key="1">
    <citation type="submission" date="2019-02" db="EMBL/GenBank/DDBJ databases">
        <title>Arundinibacter roseus gen. nov., sp. nov., a new member of the family Cytophagaceae.</title>
        <authorList>
            <person name="Szuroczki S."/>
            <person name="Khayer B."/>
            <person name="Sproer C."/>
            <person name="Toumi M."/>
            <person name="Szabo A."/>
            <person name="Felfoldi T."/>
            <person name="Schumann P."/>
            <person name="Toth E."/>
        </authorList>
    </citation>
    <scope>NUCLEOTIDE SEQUENCE [LARGE SCALE GENOMIC DNA]</scope>
    <source>
        <strain evidence="2 3">DMA-k-7a</strain>
    </source>
</reference>
<evidence type="ECO:0000313" key="2">
    <source>
        <dbReference type="EMBL" id="TDB64036.1"/>
    </source>
</evidence>
<protein>
    <submittedName>
        <fullName evidence="2">MerC domain-containing protein</fullName>
    </submittedName>
</protein>